<proteinExistence type="predicted"/>
<dbReference type="EMBL" id="LACI01002335">
    <property type="protein sequence ID" value="KJU82394.1"/>
    <property type="molecule type" value="Genomic_DNA"/>
</dbReference>
<feature type="signal peptide" evidence="3">
    <location>
        <begin position="1"/>
        <end position="22"/>
    </location>
</feature>
<name>A0A0F3GKB4_9BACT</name>
<evidence type="ECO:0000313" key="4">
    <source>
        <dbReference type="EMBL" id="KJU82394.1"/>
    </source>
</evidence>
<evidence type="ECO:0000256" key="2">
    <source>
        <dbReference type="PROSITE-ProRule" id="PRU00504"/>
    </source>
</evidence>
<dbReference type="PROSITE" id="PS51125">
    <property type="entry name" value="NHL"/>
    <property type="match status" value="1"/>
</dbReference>
<feature type="repeat" description="NHL" evidence="2">
    <location>
        <begin position="36"/>
        <end position="61"/>
    </location>
</feature>
<dbReference type="Gene3D" id="2.120.10.30">
    <property type="entry name" value="TolB, C-terminal domain"/>
    <property type="match status" value="1"/>
</dbReference>
<dbReference type="InterPro" id="IPR001258">
    <property type="entry name" value="NHL_repeat"/>
</dbReference>
<dbReference type="InterPro" id="IPR011042">
    <property type="entry name" value="6-blade_b-propeller_TolB-like"/>
</dbReference>
<sequence length="61" mass="6500">MLTLIVVIGAMCLGSVAVEAFAEDYVFVTQWDISGYPTGIALDNTGNIYVSDQGNTSVQKI</sequence>
<evidence type="ECO:0000256" key="1">
    <source>
        <dbReference type="ARBA" id="ARBA00022737"/>
    </source>
</evidence>
<feature type="non-terminal residue" evidence="4">
    <location>
        <position position="61"/>
    </location>
</feature>
<keyword evidence="1" id="KW-0677">Repeat</keyword>
<keyword evidence="3" id="KW-0732">Signal</keyword>
<dbReference type="Proteomes" id="UP000033423">
    <property type="component" value="Unassembled WGS sequence"/>
</dbReference>
<feature type="chain" id="PRO_5002461078" evidence="3">
    <location>
        <begin position="23"/>
        <end position="61"/>
    </location>
</feature>
<organism evidence="4 5">
    <name type="scientific">Candidatus Magnetobacterium bavaricum</name>
    <dbReference type="NCBI Taxonomy" id="29290"/>
    <lineage>
        <taxon>Bacteria</taxon>
        <taxon>Pseudomonadati</taxon>
        <taxon>Nitrospirota</taxon>
        <taxon>Thermodesulfovibrionia</taxon>
        <taxon>Thermodesulfovibrionales</taxon>
        <taxon>Candidatus Magnetobacteriaceae</taxon>
        <taxon>Candidatus Magnetobacterium</taxon>
    </lineage>
</organism>
<dbReference type="SUPFAM" id="SSF50956">
    <property type="entry name" value="Thermostable phytase (3-phytase)"/>
    <property type="match status" value="1"/>
</dbReference>
<evidence type="ECO:0000313" key="5">
    <source>
        <dbReference type="Proteomes" id="UP000033423"/>
    </source>
</evidence>
<protein>
    <submittedName>
        <fullName evidence="4">Secreted protein</fullName>
    </submittedName>
</protein>
<dbReference type="Pfam" id="PF01436">
    <property type="entry name" value="NHL"/>
    <property type="match status" value="1"/>
</dbReference>
<comment type="caution">
    <text evidence="4">The sequence shown here is derived from an EMBL/GenBank/DDBJ whole genome shotgun (WGS) entry which is preliminary data.</text>
</comment>
<dbReference type="AlphaFoldDB" id="A0A0F3GKB4"/>
<gene>
    <name evidence="4" type="ORF">MBAV_005407</name>
</gene>
<evidence type="ECO:0000256" key="3">
    <source>
        <dbReference type="SAM" id="SignalP"/>
    </source>
</evidence>
<reference evidence="4 5" key="1">
    <citation type="submission" date="2015-02" db="EMBL/GenBank/DDBJ databases">
        <title>Single-cell genomics of uncultivated deep-branching MTB reveals a conserved set of magnetosome genes.</title>
        <authorList>
            <person name="Kolinko S."/>
            <person name="Richter M."/>
            <person name="Glockner F.O."/>
            <person name="Brachmann A."/>
            <person name="Schuler D."/>
        </authorList>
    </citation>
    <scope>NUCLEOTIDE SEQUENCE [LARGE SCALE GENOMIC DNA]</scope>
    <source>
        <strain evidence="4">TM-1</strain>
    </source>
</reference>
<keyword evidence="5" id="KW-1185">Reference proteome</keyword>
<accession>A0A0F3GKB4</accession>